<accession>A0A6A6JKK7</accession>
<sequence length="1167" mass="128910">MSQKMLSLLDLISQNQPHFQTHQALLVIGLQNDFIEPDGRLPVDTRNGFLDRITAVVPKLRQLSTNIIWVQTLYEADRLANDPSTGEGDAVVVGGLVDAVESSTDDDDDLPKEPEPIAPAQSRVSRRKQRALDLLKKVSSRRRAAPAEVLQSAEEDEELFLLRSSNRTPACIPNSPGAEFVDAVKASIAKTDAVLQTTHYSAFLGTSLLLILRAKLVTEVYICGCITNVSVLATVIDAARHGIRINIISDCLGYRKQSRHDDALKKMVDYVDANLVTSRDILQRDVTPQDGNPRSESGSKDTDSALETRVGALRVTEEGRPTSSAASTKTSSQSRSATVSGRPRNLSDASYPESRLTTDTRLSDEQFAETLVQGAQLPKREEDAAAPRNEMVKSKIRMRRRPHEKKKEKEGERSKGEGSGKSREKKSSTAENKESEASKDAEKTSTPTPKSPIATTATDAKARPAAVVKAESSDNLNRSPSKQAQALKPSVSQPSLSAEKKGVEKKPSRMRLALSRNSRSESKKEDSPKMSPSPAKISEATKQSPTTTVPESSKTKKGETPKSPLSPTKATSSPSKPPTKTNFSSPDHSTNSSTPIPSRTKPVPPQPSNPSTSKSKKPQSLATFPVLGPGDSIAAGDSRILYDFLPPTLRHHTDRSKPLVDLIFPFLYTEIRWQRMLHQTGEVPRLVCCQGEFGSDGSMPVYRHPTDHVLPLMHFSPMVQVVRKRAQEIVGHPLNHVLIQLYRSGNDYISEHSDKTLDIVRGSKIVNVSFGAQRTMRLRTKKASSSGAVDSSPSGGKADKTTDTPTPEAGDARTTQRVPMPHNSIFLLGPASNANWLHSIQADKRAASERSEAELAYNGMRISLTFRHIGTFIDSESGTIWGQGATAKEKKNARDVVNNDEGANEKLVRAFSRENHGTSEEFSWEKEYGRGFDVLHFRDAPHEEEEPILFAGANEVENHMIRIFLAEKGIRYILLPAPVLLPSDSGKAGSQRTRQPTYRDADTHHTEVHSAIPILLYLDRYQPLDRGEVGKPGVARSYEVLGRAGRLVGAWGNMRRGVPTFEREDGGGEEGRYIAGRRFSVGDCAVWSLLDEVIGQWEEWDGERWRCLERYYRGLWEGRQSVRGVRGELSGLKRRQGEEERGEAKDKGKEKEQEEIEEEHDEEEEEE</sequence>
<feature type="compositionally biased region" description="Low complexity" evidence="2">
    <location>
        <begin position="561"/>
        <end position="586"/>
    </location>
</feature>
<keyword evidence="5" id="KW-1185">Reference proteome</keyword>
<dbReference type="Proteomes" id="UP000800097">
    <property type="component" value="Unassembled WGS sequence"/>
</dbReference>
<feature type="compositionally biased region" description="Basic and acidic residues" evidence="2">
    <location>
        <begin position="378"/>
        <end position="393"/>
    </location>
</feature>
<dbReference type="PROSITE" id="PS51471">
    <property type="entry name" value="FE2OG_OXY"/>
    <property type="match status" value="1"/>
</dbReference>
<dbReference type="CDD" id="cd00431">
    <property type="entry name" value="cysteine_hydrolases"/>
    <property type="match status" value="1"/>
</dbReference>
<dbReference type="Pfam" id="PF00857">
    <property type="entry name" value="Isochorismatase"/>
    <property type="match status" value="1"/>
</dbReference>
<dbReference type="InterPro" id="IPR032854">
    <property type="entry name" value="ALKBH3"/>
</dbReference>
<dbReference type="SUPFAM" id="SSF51197">
    <property type="entry name" value="Clavaminate synthase-like"/>
    <property type="match status" value="1"/>
</dbReference>
<feature type="region of interest" description="Disordered" evidence="2">
    <location>
        <begin position="282"/>
        <end position="628"/>
    </location>
</feature>
<dbReference type="EMBL" id="ML986492">
    <property type="protein sequence ID" value="KAF2276765.1"/>
    <property type="molecule type" value="Genomic_DNA"/>
</dbReference>
<feature type="compositionally biased region" description="Basic residues" evidence="2">
    <location>
        <begin position="394"/>
        <end position="404"/>
    </location>
</feature>
<feature type="region of interest" description="Disordered" evidence="2">
    <location>
        <begin position="777"/>
        <end position="819"/>
    </location>
</feature>
<comment type="similarity">
    <text evidence="1">Belongs to the isochorismatase family.</text>
</comment>
<dbReference type="Pfam" id="PF13532">
    <property type="entry name" value="2OG-FeII_Oxy_2"/>
    <property type="match status" value="1"/>
</dbReference>
<feature type="compositionally biased region" description="Low complexity" evidence="2">
    <location>
        <begin position="784"/>
        <end position="796"/>
    </location>
</feature>
<dbReference type="InterPro" id="IPR036380">
    <property type="entry name" value="Isochorismatase-like_sf"/>
</dbReference>
<dbReference type="PANTHER" id="PTHR31212">
    <property type="entry name" value="ALPHA-KETOGLUTARATE-DEPENDENT DIOXYGENASE ALKB HOMOLOG 3"/>
    <property type="match status" value="1"/>
</dbReference>
<protein>
    <recommendedName>
        <fullName evidence="3">Fe2OG dioxygenase domain-containing protein</fullName>
    </recommendedName>
</protein>
<feature type="compositionally biased region" description="Polar residues" evidence="2">
    <location>
        <begin position="444"/>
        <end position="458"/>
    </location>
</feature>
<evidence type="ECO:0000313" key="5">
    <source>
        <dbReference type="Proteomes" id="UP000800097"/>
    </source>
</evidence>
<dbReference type="Gene3D" id="3.40.50.850">
    <property type="entry name" value="Isochorismatase-like"/>
    <property type="match status" value="1"/>
</dbReference>
<proteinExistence type="inferred from homology"/>
<dbReference type="InterPro" id="IPR027450">
    <property type="entry name" value="AlkB-like"/>
</dbReference>
<feature type="compositionally biased region" description="Polar residues" evidence="2">
    <location>
        <begin position="540"/>
        <end position="552"/>
    </location>
</feature>
<evidence type="ECO:0000256" key="2">
    <source>
        <dbReference type="SAM" id="MobiDB-lite"/>
    </source>
</evidence>
<reference evidence="4" key="1">
    <citation type="journal article" date="2020" name="Stud. Mycol.">
        <title>101 Dothideomycetes genomes: a test case for predicting lifestyles and emergence of pathogens.</title>
        <authorList>
            <person name="Haridas S."/>
            <person name="Albert R."/>
            <person name="Binder M."/>
            <person name="Bloem J."/>
            <person name="Labutti K."/>
            <person name="Salamov A."/>
            <person name="Andreopoulos B."/>
            <person name="Baker S."/>
            <person name="Barry K."/>
            <person name="Bills G."/>
            <person name="Bluhm B."/>
            <person name="Cannon C."/>
            <person name="Castanera R."/>
            <person name="Culley D."/>
            <person name="Daum C."/>
            <person name="Ezra D."/>
            <person name="Gonzalez J."/>
            <person name="Henrissat B."/>
            <person name="Kuo A."/>
            <person name="Liang C."/>
            <person name="Lipzen A."/>
            <person name="Lutzoni F."/>
            <person name="Magnuson J."/>
            <person name="Mondo S."/>
            <person name="Nolan M."/>
            <person name="Ohm R."/>
            <person name="Pangilinan J."/>
            <person name="Park H.-J."/>
            <person name="Ramirez L."/>
            <person name="Alfaro M."/>
            <person name="Sun H."/>
            <person name="Tritt A."/>
            <person name="Yoshinaga Y."/>
            <person name="Zwiers L.-H."/>
            <person name="Turgeon B."/>
            <person name="Goodwin S."/>
            <person name="Spatafora J."/>
            <person name="Crous P."/>
            <person name="Grigoriev I."/>
        </authorList>
    </citation>
    <scope>NUCLEOTIDE SEQUENCE</scope>
    <source>
        <strain evidence="4">CBS 379.55</strain>
    </source>
</reference>
<gene>
    <name evidence="4" type="ORF">EI97DRAFT_417773</name>
</gene>
<feature type="compositionally biased region" description="Polar residues" evidence="2">
    <location>
        <begin position="473"/>
        <end position="496"/>
    </location>
</feature>
<name>A0A6A6JKK7_WESOR</name>
<dbReference type="Gene3D" id="2.60.120.590">
    <property type="entry name" value="Alpha-ketoglutarate-dependent dioxygenase AlkB-like"/>
    <property type="match status" value="1"/>
</dbReference>
<dbReference type="GeneID" id="54550109"/>
<feature type="compositionally biased region" description="Acidic residues" evidence="2">
    <location>
        <begin position="1153"/>
        <end position="1167"/>
    </location>
</feature>
<dbReference type="AlphaFoldDB" id="A0A6A6JKK7"/>
<feature type="compositionally biased region" description="Basic and acidic residues" evidence="2">
    <location>
        <begin position="1135"/>
        <end position="1152"/>
    </location>
</feature>
<dbReference type="InterPro" id="IPR037151">
    <property type="entry name" value="AlkB-like_sf"/>
</dbReference>
<evidence type="ECO:0000256" key="1">
    <source>
        <dbReference type="ARBA" id="ARBA00006336"/>
    </source>
</evidence>
<dbReference type="SUPFAM" id="SSF52499">
    <property type="entry name" value="Isochorismatase-like hydrolases"/>
    <property type="match status" value="1"/>
</dbReference>
<dbReference type="RefSeq" id="XP_033654304.1">
    <property type="nucleotide sequence ID" value="XM_033796934.1"/>
</dbReference>
<evidence type="ECO:0000259" key="3">
    <source>
        <dbReference type="PROSITE" id="PS51471"/>
    </source>
</evidence>
<evidence type="ECO:0000313" key="4">
    <source>
        <dbReference type="EMBL" id="KAF2276765.1"/>
    </source>
</evidence>
<dbReference type="InterPro" id="IPR000868">
    <property type="entry name" value="Isochorismatase-like_dom"/>
</dbReference>
<dbReference type="GO" id="GO:0051213">
    <property type="term" value="F:dioxygenase activity"/>
    <property type="evidence" value="ECO:0007669"/>
    <property type="project" value="InterPro"/>
</dbReference>
<feature type="region of interest" description="Disordered" evidence="2">
    <location>
        <begin position="101"/>
        <end position="125"/>
    </location>
</feature>
<feature type="compositionally biased region" description="Basic and acidic residues" evidence="2">
    <location>
        <begin position="518"/>
        <end position="528"/>
    </location>
</feature>
<feature type="compositionally biased region" description="Polar residues" evidence="2">
    <location>
        <begin position="587"/>
        <end position="597"/>
    </location>
</feature>
<dbReference type="InterPro" id="IPR005123">
    <property type="entry name" value="Oxoglu/Fe-dep_dioxygenase_dom"/>
</dbReference>
<dbReference type="OrthoDB" id="445341at2759"/>
<dbReference type="GO" id="GO:0006307">
    <property type="term" value="P:DNA alkylation repair"/>
    <property type="evidence" value="ECO:0007669"/>
    <property type="project" value="InterPro"/>
</dbReference>
<feature type="domain" description="Fe2OG dioxygenase" evidence="3">
    <location>
        <begin position="733"/>
        <end position="870"/>
    </location>
</feature>
<feature type="compositionally biased region" description="Low complexity" evidence="2">
    <location>
        <begin position="322"/>
        <end position="338"/>
    </location>
</feature>
<organism evidence="4 5">
    <name type="scientific">Westerdykella ornata</name>
    <dbReference type="NCBI Taxonomy" id="318751"/>
    <lineage>
        <taxon>Eukaryota</taxon>
        <taxon>Fungi</taxon>
        <taxon>Dikarya</taxon>
        <taxon>Ascomycota</taxon>
        <taxon>Pezizomycotina</taxon>
        <taxon>Dothideomycetes</taxon>
        <taxon>Pleosporomycetidae</taxon>
        <taxon>Pleosporales</taxon>
        <taxon>Sporormiaceae</taxon>
        <taxon>Westerdykella</taxon>
    </lineage>
</organism>
<dbReference type="PANTHER" id="PTHR31212:SF5">
    <property type="entry name" value="ISOCHORISMATASE FAMILY PROTEIN FAMILY (AFU_ORTHOLOGUE AFUA_3G14500)"/>
    <property type="match status" value="1"/>
</dbReference>
<feature type="region of interest" description="Disordered" evidence="2">
    <location>
        <begin position="1133"/>
        <end position="1167"/>
    </location>
</feature>
<feature type="compositionally biased region" description="Basic and acidic residues" evidence="2">
    <location>
        <begin position="498"/>
        <end position="507"/>
    </location>
</feature>
<feature type="compositionally biased region" description="Basic and acidic residues" evidence="2">
    <location>
        <begin position="405"/>
        <end position="443"/>
    </location>
</feature>